<proteinExistence type="predicted"/>
<evidence type="ECO:0000313" key="4">
    <source>
        <dbReference type="EMBL" id="ETN44048.1"/>
    </source>
</evidence>
<dbReference type="Proteomes" id="UP000030752">
    <property type="component" value="Unassembled WGS sequence"/>
</dbReference>
<keyword evidence="2" id="KW-0274">FAD</keyword>
<dbReference type="InterPro" id="IPR050346">
    <property type="entry name" value="FMO-like"/>
</dbReference>
<keyword evidence="1" id="KW-0285">Flavoprotein</keyword>
<evidence type="ECO:0000256" key="3">
    <source>
        <dbReference type="ARBA" id="ARBA00023002"/>
    </source>
</evidence>
<dbReference type="GeneID" id="19978252"/>
<organism evidence="4 5">
    <name type="scientific">Cyphellophora europaea (strain CBS 101466)</name>
    <name type="common">Phialophora europaea</name>
    <dbReference type="NCBI Taxonomy" id="1220924"/>
    <lineage>
        <taxon>Eukaryota</taxon>
        <taxon>Fungi</taxon>
        <taxon>Dikarya</taxon>
        <taxon>Ascomycota</taxon>
        <taxon>Pezizomycotina</taxon>
        <taxon>Eurotiomycetes</taxon>
        <taxon>Chaetothyriomycetidae</taxon>
        <taxon>Chaetothyriales</taxon>
        <taxon>Cyphellophoraceae</taxon>
        <taxon>Cyphellophora</taxon>
    </lineage>
</organism>
<dbReference type="PANTHER" id="PTHR23023">
    <property type="entry name" value="DIMETHYLANILINE MONOOXYGENASE"/>
    <property type="match status" value="1"/>
</dbReference>
<reference evidence="4 5" key="1">
    <citation type="submission" date="2013-03" db="EMBL/GenBank/DDBJ databases">
        <title>The Genome Sequence of Phialophora europaea CBS 101466.</title>
        <authorList>
            <consortium name="The Broad Institute Genomics Platform"/>
            <person name="Cuomo C."/>
            <person name="de Hoog S."/>
            <person name="Gorbushina A."/>
            <person name="Walker B."/>
            <person name="Young S.K."/>
            <person name="Zeng Q."/>
            <person name="Gargeya S."/>
            <person name="Fitzgerald M."/>
            <person name="Haas B."/>
            <person name="Abouelleil A."/>
            <person name="Allen A.W."/>
            <person name="Alvarado L."/>
            <person name="Arachchi H.M."/>
            <person name="Berlin A.M."/>
            <person name="Chapman S.B."/>
            <person name="Gainer-Dewar J."/>
            <person name="Goldberg J."/>
            <person name="Griggs A."/>
            <person name="Gujja S."/>
            <person name="Hansen M."/>
            <person name="Howarth C."/>
            <person name="Imamovic A."/>
            <person name="Ireland A."/>
            <person name="Larimer J."/>
            <person name="McCowan C."/>
            <person name="Murphy C."/>
            <person name="Pearson M."/>
            <person name="Poon T.W."/>
            <person name="Priest M."/>
            <person name="Roberts A."/>
            <person name="Saif S."/>
            <person name="Shea T."/>
            <person name="Sisk P."/>
            <person name="Sykes S."/>
            <person name="Wortman J."/>
            <person name="Nusbaum C."/>
            <person name="Birren B."/>
        </authorList>
    </citation>
    <scope>NUCLEOTIDE SEQUENCE [LARGE SCALE GENOMIC DNA]</scope>
    <source>
        <strain evidence="4 5">CBS 101466</strain>
    </source>
</reference>
<dbReference type="eggNOG" id="KOG1399">
    <property type="taxonomic scope" value="Eukaryota"/>
</dbReference>
<dbReference type="VEuPathDB" id="FungiDB:HMPREF1541_10913"/>
<evidence type="ECO:0000256" key="1">
    <source>
        <dbReference type="ARBA" id="ARBA00022630"/>
    </source>
</evidence>
<gene>
    <name evidence="4" type="ORF">HMPREF1541_10913</name>
</gene>
<evidence type="ECO:0000313" key="5">
    <source>
        <dbReference type="Proteomes" id="UP000030752"/>
    </source>
</evidence>
<dbReference type="HOGENOM" id="CLU_044105_0_0_1"/>
<dbReference type="Pfam" id="PF13738">
    <property type="entry name" value="Pyr_redox_3"/>
    <property type="match status" value="1"/>
</dbReference>
<dbReference type="EMBL" id="KB822716">
    <property type="protein sequence ID" value="ETN44048.1"/>
    <property type="molecule type" value="Genomic_DNA"/>
</dbReference>
<name>W2S7M5_CYPE1</name>
<dbReference type="OrthoDB" id="2915840at2759"/>
<evidence type="ECO:0000256" key="2">
    <source>
        <dbReference type="ARBA" id="ARBA00022827"/>
    </source>
</evidence>
<dbReference type="AlphaFoldDB" id="W2S7M5"/>
<dbReference type="InParanoid" id="W2S7M5"/>
<dbReference type="PRINTS" id="PR00411">
    <property type="entry name" value="PNDRDTASEI"/>
</dbReference>
<dbReference type="Gene3D" id="3.50.50.60">
    <property type="entry name" value="FAD/NAD(P)-binding domain"/>
    <property type="match status" value="1"/>
</dbReference>
<protein>
    <recommendedName>
        <fullName evidence="6">FAD/NAD(P)-binding domain-containing protein</fullName>
    </recommendedName>
</protein>
<dbReference type="GO" id="GO:0016491">
    <property type="term" value="F:oxidoreductase activity"/>
    <property type="evidence" value="ECO:0007669"/>
    <property type="project" value="UniProtKB-KW"/>
</dbReference>
<sequence length="339" mass="37915">MSLYDLVVVGAGPSGLIAAHTWLTVQPQSKVIIFEAGRFIGGTWSKDRIYPTMMTQTPLGMFEYSSYPMDQPKTTFNELFSGEHTCQYLSDFSRSVQFAGETIHDRIDFDSRVTKIWKSNHLWTIETSKEQTVRGRKMILATGLTSTPKMPPFLQQNTSVPIFHSRDLAVASPILSSSFVRDVIVIGGSKSAFDAVYLLSKLGKRVSWIIRPGGHGPGMLASSGGAGPFKSSHDLISLKLISKMSPCVFEESDGWTKFFHQSLVGSWLVKAIWHLVDKIWQANASYQRDENFAQLRPDRPAYWCSDNLGVQNTPDLWDTLSKATVVRGEIIRIETTRLS</sequence>
<keyword evidence="3" id="KW-0560">Oxidoreductase</keyword>
<keyword evidence="5" id="KW-1185">Reference proteome</keyword>
<dbReference type="InterPro" id="IPR036188">
    <property type="entry name" value="FAD/NAD-bd_sf"/>
</dbReference>
<evidence type="ECO:0008006" key="6">
    <source>
        <dbReference type="Google" id="ProtNLM"/>
    </source>
</evidence>
<dbReference type="RefSeq" id="XP_008713804.1">
    <property type="nucleotide sequence ID" value="XM_008715582.1"/>
</dbReference>
<accession>W2S7M5</accession>
<dbReference type="SUPFAM" id="SSF51905">
    <property type="entry name" value="FAD/NAD(P)-binding domain"/>
    <property type="match status" value="1"/>
</dbReference>